<dbReference type="SMART" id="SM00175">
    <property type="entry name" value="RAB"/>
    <property type="match status" value="1"/>
</dbReference>
<feature type="non-terminal residue" evidence="13">
    <location>
        <position position="1"/>
    </location>
</feature>
<organism evidence="13 14">
    <name type="scientific">Rotaria sordida</name>
    <dbReference type="NCBI Taxonomy" id="392033"/>
    <lineage>
        <taxon>Eukaryota</taxon>
        <taxon>Metazoa</taxon>
        <taxon>Spiralia</taxon>
        <taxon>Gnathifera</taxon>
        <taxon>Rotifera</taxon>
        <taxon>Eurotatoria</taxon>
        <taxon>Bdelloidea</taxon>
        <taxon>Philodinida</taxon>
        <taxon>Philodinidae</taxon>
        <taxon>Rotaria</taxon>
    </lineage>
</organism>
<keyword evidence="9" id="KW-0636">Prenylation</keyword>
<dbReference type="NCBIfam" id="TIGR00231">
    <property type="entry name" value="small_GTP"/>
    <property type="match status" value="1"/>
</dbReference>
<name>A0A814TW66_9BILA</name>
<keyword evidence="8" id="KW-0449">Lipoprotein</keyword>
<evidence type="ECO:0000259" key="12">
    <source>
        <dbReference type="PROSITE" id="PS51279"/>
    </source>
</evidence>
<dbReference type="PANTHER" id="PTHR47978">
    <property type="match status" value="1"/>
</dbReference>
<comment type="similarity">
    <text evidence="1">Belongs to the small GTPase superfamily. Rab family.</text>
</comment>
<dbReference type="GO" id="GO:0015031">
    <property type="term" value="P:protein transport"/>
    <property type="evidence" value="ECO:0007669"/>
    <property type="project" value="UniProtKB-KW"/>
</dbReference>
<keyword evidence="7" id="KW-0472">Membrane</keyword>
<feature type="compositionally biased region" description="Acidic residues" evidence="11">
    <location>
        <begin position="34"/>
        <end position="55"/>
    </location>
</feature>
<dbReference type="InterPro" id="IPR011421">
    <property type="entry name" value="BCNT-C"/>
</dbReference>
<evidence type="ECO:0000256" key="7">
    <source>
        <dbReference type="ARBA" id="ARBA00023136"/>
    </source>
</evidence>
<evidence type="ECO:0000313" key="14">
    <source>
        <dbReference type="Proteomes" id="UP000663870"/>
    </source>
</evidence>
<dbReference type="Gene3D" id="3.40.50.300">
    <property type="entry name" value="P-loop containing nucleotide triphosphate hydrolases"/>
    <property type="match status" value="1"/>
</dbReference>
<evidence type="ECO:0000256" key="10">
    <source>
        <dbReference type="ARBA" id="ARBA00037868"/>
    </source>
</evidence>
<gene>
    <name evidence="13" type="ORF">JXQ802_LOCUS22557</name>
</gene>
<comment type="subcellular location">
    <subcellularLocation>
        <location evidence="10">Endomembrane system</location>
        <topology evidence="10">Lipid-anchor</topology>
    </subcellularLocation>
</comment>
<feature type="region of interest" description="Disordered" evidence="11">
    <location>
        <begin position="399"/>
        <end position="418"/>
    </location>
</feature>
<dbReference type="GO" id="GO:0012505">
    <property type="term" value="C:endomembrane system"/>
    <property type="evidence" value="ECO:0007669"/>
    <property type="project" value="UniProtKB-SubCell"/>
</dbReference>
<dbReference type="InterPro" id="IPR005225">
    <property type="entry name" value="Small_GTP-bd"/>
</dbReference>
<dbReference type="PROSITE" id="PS51279">
    <property type="entry name" value="BCNT_C"/>
    <property type="match status" value="1"/>
</dbReference>
<comment type="caution">
    <text evidence="13">The sequence shown here is derived from an EMBL/GenBank/DDBJ whole genome shotgun (WGS) entry which is preliminary data.</text>
</comment>
<dbReference type="PRINTS" id="PR00449">
    <property type="entry name" value="RASTRNSFRMNG"/>
</dbReference>
<dbReference type="SMART" id="SM00174">
    <property type="entry name" value="RHO"/>
    <property type="match status" value="1"/>
</dbReference>
<sequence length="418" mass="47305">MSEKNLVNKKVDSDDDEDNDDDYCPTKTHNEQSDQSDESEHNDDDDDDNNDDDTVNDQNQQTDNKNQNDLNVKPYDESKTNDLWKNFTSSTKSSSIKIDSPKTTTELPKSTIQNSKPITTNKILEFAGEKISVPVTTTTTTSTENSSLKRPASSSTTSNSVLDRLGIGKKQKLSTLEKSRLDWKTHKESESLIDDLESHRRGKDSYVEKKAFLQRSELREHDHYLFNHKISDNILLGEGSVGKTSIVLRYTENLFNDKHLETQQASFKTKKLNLDGRRVDLAIWDTAGQERFRALGPLYYREANGAILVFDITDEDSFDRVKSWVKELKRMLGDDVVLCIVGNKIDLERDRHVSMQTAEEYARSVNAKLYHASAKLNKGIEELFNDLAARMLEKVPATSNNSNALRPSGIPIQSSSTT</sequence>
<evidence type="ECO:0000256" key="1">
    <source>
        <dbReference type="ARBA" id="ARBA00006270"/>
    </source>
</evidence>
<feature type="compositionally biased region" description="Low complexity" evidence="11">
    <location>
        <begin position="56"/>
        <end position="69"/>
    </location>
</feature>
<dbReference type="InterPro" id="IPR001806">
    <property type="entry name" value="Small_GTPase"/>
</dbReference>
<dbReference type="Pfam" id="PF00071">
    <property type="entry name" value="Ras"/>
    <property type="match status" value="1"/>
</dbReference>
<accession>A0A814TW66</accession>
<reference evidence="13" key="1">
    <citation type="submission" date="2021-02" db="EMBL/GenBank/DDBJ databases">
        <authorList>
            <person name="Nowell W R."/>
        </authorList>
    </citation>
    <scope>NUCLEOTIDE SEQUENCE</scope>
</reference>
<dbReference type="Proteomes" id="UP000663870">
    <property type="component" value="Unassembled WGS sequence"/>
</dbReference>
<dbReference type="PROSITE" id="PS51421">
    <property type="entry name" value="RAS"/>
    <property type="match status" value="1"/>
</dbReference>
<dbReference type="Pfam" id="PF07572">
    <property type="entry name" value="BCNT"/>
    <property type="match status" value="1"/>
</dbReference>
<keyword evidence="3" id="KW-0813">Transport</keyword>
<feature type="compositionally biased region" description="Polar residues" evidence="11">
    <location>
        <begin position="144"/>
        <end position="161"/>
    </location>
</feature>
<dbReference type="InterPro" id="IPR041833">
    <property type="entry name" value="Rab21"/>
</dbReference>
<dbReference type="SUPFAM" id="SSF52540">
    <property type="entry name" value="P-loop containing nucleoside triphosphate hydrolases"/>
    <property type="match status" value="1"/>
</dbReference>
<feature type="compositionally biased region" description="Acidic residues" evidence="11">
    <location>
        <begin position="13"/>
        <end position="23"/>
    </location>
</feature>
<dbReference type="InterPro" id="IPR027417">
    <property type="entry name" value="P-loop_NTPase"/>
</dbReference>
<dbReference type="SMART" id="SM00173">
    <property type="entry name" value="RAS"/>
    <property type="match status" value="1"/>
</dbReference>
<evidence type="ECO:0000256" key="8">
    <source>
        <dbReference type="ARBA" id="ARBA00023288"/>
    </source>
</evidence>
<dbReference type="EMBL" id="CAJNOL010000687">
    <property type="protein sequence ID" value="CAF1166639.1"/>
    <property type="molecule type" value="Genomic_DNA"/>
</dbReference>
<keyword evidence="5" id="KW-0653">Protein transport</keyword>
<feature type="domain" description="BCNT-C" evidence="12">
    <location>
        <begin position="152"/>
        <end position="234"/>
    </location>
</feature>
<proteinExistence type="inferred from homology"/>
<dbReference type="SMART" id="SM00176">
    <property type="entry name" value="RAN"/>
    <property type="match status" value="1"/>
</dbReference>
<evidence type="ECO:0000256" key="11">
    <source>
        <dbReference type="SAM" id="MobiDB-lite"/>
    </source>
</evidence>
<dbReference type="GO" id="GO:0005525">
    <property type="term" value="F:GTP binding"/>
    <property type="evidence" value="ECO:0007669"/>
    <property type="project" value="UniProtKB-KW"/>
</dbReference>
<dbReference type="AlphaFoldDB" id="A0A814TW66"/>
<feature type="compositionally biased region" description="Low complexity" evidence="11">
    <location>
        <begin position="88"/>
        <end position="105"/>
    </location>
</feature>
<dbReference type="GO" id="GO:0032482">
    <property type="term" value="P:Rab protein signal transduction"/>
    <property type="evidence" value="ECO:0007669"/>
    <property type="project" value="InterPro"/>
</dbReference>
<keyword evidence="4" id="KW-0547">Nucleotide-binding</keyword>
<evidence type="ECO:0000256" key="9">
    <source>
        <dbReference type="ARBA" id="ARBA00023289"/>
    </source>
</evidence>
<evidence type="ECO:0000313" key="13">
    <source>
        <dbReference type="EMBL" id="CAF1166639.1"/>
    </source>
</evidence>
<evidence type="ECO:0000256" key="6">
    <source>
        <dbReference type="ARBA" id="ARBA00023134"/>
    </source>
</evidence>
<dbReference type="GO" id="GO:0003924">
    <property type="term" value="F:GTPase activity"/>
    <property type="evidence" value="ECO:0007669"/>
    <property type="project" value="InterPro"/>
</dbReference>
<evidence type="ECO:0000256" key="2">
    <source>
        <dbReference type="ARBA" id="ARBA00014900"/>
    </source>
</evidence>
<dbReference type="FunFam" id="3.40.50.300:FF:000550">
    <property type="entry name" value="ras-related protein Rab-21"/>
    <property type="match status" value="1"/>
</dbReference>
<keyword evidence="6" id="KW-0342">GTP-binding</keyword>
<protein>
    <recommendedName>
        <fullName evidence="2">Ras-related protein Rab-21</fullName>
    </recommendedName>
</protein>
<evidence type="ECO:0000256" key="3">
    <source>
        <dbReference type="ARBA" id="ARBA00022448"/>
    </source>
</evidence>
<evidence type="ECO:0000256" key="4">
    <source>
        <dbReference type="ARBA" id="ARBA00022741"/>
    </source>
</evidence>
<dbReference type="CDD" id="cd04123">
    <property type="entry name" value="Rab21"/>
    <property type="match status" value="1"/>
</dbReference>
<feature type="region of interest" description="Disordered" evidence="11">
    <location>
        <begin position="135"/>
        <end position="163"/>
    </location>
</feature>
<feature type="region of interest" description="Disordered" evidence="11">
    <location>
        <begin position="1"/>
        <end position="112"/>
    </location>
</feature>
<evidence type="ECO:0000256" key="5">
    <source>
        <dbReference type="ARBA" id="ARBA00022927"/>
    </source>
</evidence>
<keyword evidence="14" id="KW-1185">Reference proteome</keyword>
<dbReference type="PROSITE" id="PS51419">
    <property type="entry name" value="RAB"/>
    <property type="match status" value="1"/>
</dbReference>